<feature type="compositionally biased region" description="Basic and acidic residues" evidence="1">
    <location>
        <begin position="1"/>
        <end position="20"/>
    </location>
</feature>
<dbReference type="OrthoDB" id="1023725at2759"/>
<keyword evidence="3" id="KW-1185">Reference proteome</keyword>
<comment type="caution">
    <text evidence="2">The sequence shown here is derived from an EMBL/GenBank/DDBJ whole genome shotgun (WGS) entry which is preliminary data.</text>
</comment>
<dbReference type="Pfam" id="PF03004">
    <property type="entry name" value="Transposase_24"/>
    <property type="match status" value="1"/>
</dbReference>
<organism evidence="2 3">
    <name type="scientific">Corchorus olitorius</name>
    <dbReference type="NCBI Taxonomy" id="93759"/>
    <lineage>
        <taxon>Eukaryota</taxon>
        <taxon>Viridiplantae</taxon>
        <taxon>Streptophyta</taxon>
        <taxon>Embryophyta</taxon>
        <taxon>Tracheophyta</taxon>
        <taxon>Spermatophyta</taxon>
        <taxon>Magnoliopsida</taxon>
        <taxon>eudicotyledons</taxon>
        <taxon>Gunneridae</taxon>
        <taxon>Pentapetalae</taxon>
        <taxon>rosids</taxon>
        <taxon>malvids</taxon>
        <taxon>Malvales</taxon>
        <taxon>Malvaceae</taxon>
        <taxon>Grewioideae</taxon>
        <taxon>Apeibeae</taxon>
        <taxon>Corchorus</taxon>
    </lineage>
</organism>
<dbReference type="InterPro" id="IPR004252">
    <property type="entry name" value="Probable_transposase_24"/>
</dbReference>
<evidence type="ECO:0000313" key="2">
    <source>
        <dbReference type="EMBL" id="OMP01234.1"/>
    </source>
</evidence>
<dbReference type="Proteomes" id="UP000187203">
    <property type="component" value="Unassembled WGS sequence"/>
</dbReference>
<gene>
    <name evidence="2" type="ORF">COLO4_12043</name>
</gene>
<feature type="compositionally biased region" description="Polar residues" evidence="1">
    <location>
        <begin position="48"/>
        <end position="88"/>
    </location>
</feature>
<proteinExistence type="predicted"/>
<name>A0A1R3K2C7_9ROSI</name>
<dbReference type="AlphaFoldDB" id="A0A1R3K2C7"/>
<sequence>MAKSKQGDGSKTCPKKDKEKGKRKVNPQPPPPSAPKKKLRMPPAMNGAVTTRGTASATNGVVTTRDIATNSGSTSQEQPEPPSQSTFRLQPPPRQTNPFPLANVHPPPEDNDEEEVQEEDEMDEEGVDRDGLDHDLEAEEDAPDVQHDQQQQPVKLPPYPSLPLSLAIICYMGMALQEKNKKNRNANGFASTSGCRGGRVSTYTHRQRLVIEKRRKPTMVEIYERMHGRKDGTYPPGRTTITMQKFQAVLERAKTATHGDQEALRATDEDVIFDEVAG</sequence>
<protein>
    <submittedName>
        <fullName evidence="2">Transposase, Ptta/En/Spm, plant</fullName>
    </submittedName>
</protein>
<dbReference type="EMBL" id="AWUE01014803">
    <property type="protein sequence ID" value="OMP01234.1"/>
    <property type="molecule type" value="Genomic_DNA"/>
</dbReference>
<feature type="compositionally biased region" description="Acidic residues" evidence="1">
    <location>
        <begin position="109"/>
        <end position="127"/>
    </location>
</feature>
<reference evidence="3" key="1">
    <citation type="submission" date="2013-09" db="EMBL/GenBank/DDBJ databases">
        <title>Corchorus olitorius genome sequencing.</title>
        <authorList>
            <person name="Alam M."/>
            <person name="Haque M.S."/>
            <person name="Islam M.S."/>
            <person name="Emdad E.M."/>
            <person name="Islam M.M."/>
            <person name="Ahmed B."/>
            <person name="Halim A."/>
            <person name="Hossen Q.M.M."/>
            <person name="Hossain M.Z."/>
            <person name="Ahmed R."/>
            <person name="Khan M.M."/>
            <person name="Islam R."/>
            <person name="Rashid M.M."/>
            <person name="Khan S.A."/>
            <person name="Rahman M.S."/>
            <person name="Alam M."/>
            <person name="Yahiya A.S."/>
            <person name="Khan M.S."/>
            <person name="Azam M.S."/>
            <person name="Haque T."/>
            <person name="Lashkar M.Z.H."/>
            <person name="Akhand A.I."/>
            <person name="Morshed G."/>
            <person name="Roy S."/>
            <person name="Uddin K.S."/>
            <person name="Rabeya T."/>
            <person name="Hossain A.S."/>
            <person name="Chowdhury A."/>
            <person name="Snigdha A.R."/>
            <person name="Mortoza M.S."/>
            <person name="Matin S.A."/>
            <person name="Hoque S.M.E."/>
            <person name="Islam M.K."/>
            <person name="Roy D.K."/>
            <person name="Haider R."/>
            <person name="Moosa M.M."/>
            <person name="Elias S.M."/>
            <person name="Hasan A.M."/>
            <person name="Jahan S."/>
            <person name="Shafiuddin M."/>
            <person name="Mahmood N."/>
            <person name="Shommy N.S."/>
        </authorList>
    </citation>
    <scope>NUCLEOTIDE SEQUENCE [LARGE SCALE GENOMIC DNA]</scope>
    <source>
        <strain evidence="3">cv. O-4</strain>
    </source>
</reference>
<accession>A0A1R3K2C7</accession>
<feature type="region of interest" description="Disordered" evidence="1">
    <location>
        <begin position="1"/>
        <end position="159"/>
    </location>
</feature>
<evidence type="ECO:0000256" key="1">
    <source>
        <dbReference type="SAM" id="MobiDB-lite"/>
    </source>
</evidence>
<evidence type="ECO:0000313" key="3">
    <source>
        <dbReference type="Proteomes" id="UP000187203"/>
    </source>
</evidence>